<comment type="similarity">
    <text evidence="2">Belongs to the ESF2/ABP1 family.</text>
</comment>
<feature type="domain" description="RRM" evidence="7">
    <location>
        <begin position="34"/>
        <end position="114"/>
    </location>
</feature>
<dbReference type="OrthoDB" id="46988at2759"/>
<dbReference type="InterPro" id="IPR012677">
    <property type="entry name" value="Nucleotide-bd_a/b_plait_sf"/>
</dbReference>
<feature type="region of interest" description="Disordered" evidence="6">
    <location>
        <begin position="1"/>
        <end position="29"/>
    </location>
</feature>
<keyword evidence="4" id="KW-0694">RNA-binding</keyword>
<protein>
    <recommendedName>
        <fullName evidence="3">Activator of basal transcription 1</fullName>
    </recommendedName>
</protein>
<dbReference type="SMART" id="SM00360">
    <property type="entry name" value="RRM"/>
    <property type="match status" value="1"/>
</dbReference>
<evidence type="ECO:0000256" key="5">
    <source>
        <dbReference type="ARBA" id="ARBA00023242"/>
    </source>
</evidence>
<evidence type="ECO:0000313" key="8">
    <source>
        <dbReference type="EMBL" id="CAH0111356.1"/>
    </source>
</evidence>
<dbReference type="AlphaFoldDB" id="A0A8J2S689"/>
<evidence type="ECO:0000256" key="3">
    <source>
        <dbReference type="ARBA" id="ARBA00020737"/>
    </source>
</evidence>
<dbReference type="Proteomes" id="UP000789390">
    <property type="component" value="Unassembled WGS sequence"/>
</dbReference>
<name>A0A8J2S689_9CRUS</name>
<keyword evidence="9" id="KW-1185">Reference proteome</keyword>
<dbReference type="GO" id="GO:0000472">
    <property type="term" value="P:endonucleolytic cleavage to generate mature 5'-end of SSU-rRNA from (SSU-rRNA, 5.8S rRNA, LSU-rRNA)"/>
    <property type="evidence" value="ECO:0007669"/>
    <property type="project" value="TreeGrafter"/>
</dbReference>
<dbReference type="Pfam" id="PF00076">
    <property type="entry name" value="RRM_1"/>
    <property type="match status" value="1"/>
</dbReference>
<evidence type="ECO:0000256" key="1">
    <source>
        <dbReference type="ARBA" id="ARBA00004604"/>
    </source>
</evidence>
<dbReference type="GO" id="GO:0034462">
    <property type="term" value="P:small-subunit processome assembly"/>
    <property type="evidence" value="ECO:0007669"/>
    <property type="project" value="TreeGrafter"/>
</dbReference>
<sequence length="219" mass="25634">METEEEQQNLSVNDNEELEEEEVDKSESRKKPGIIYLSSIPSGMNPQLVREFLGVHGEIGKSFLQPIEKSGEKKKRSNKFSEGWVEFKSKRVAKAVAERLNNTKVGGKRRSRYHECLWNIKYLPGFKWAHLNERLAYEKAVRQQRMRTEIAQVKRETNFFIESVDMSKKLQKKMHKMEGWNVTQRATEDEIVSRKANGQKQDRTDFLRNLFNPTKSSVP</sequence>
<evidence type="ECO:0000256" key="4">
    <source>
        <dbReference type="ARBA" id="ARBA00022884"/>
    </source>
</evidence>
<dbReference type="GO" id="GO:0000447">
    <property type="term" value="P:endonucleolytic cleavage in ITS1 to separate SSU-rRNA from 5.8S rRNA and LSU-rRNA from tricistronic rRNA transcript (SSU-rRNA, 5.8S rRNA, LSU-rRNA)"/>
    <property type="evidence" value="ECO:0007669"/>
    <property type="project" value="TreeGrafter"/>
</dbReference>
<feature type="compositionally biased region" description="Acidic residues" evidence="6">
    <location>
        <begin position="14"/>
        <end position="24"/>
    </location>
</feature>
<dbReference type="PANTHER" id="PTHR12311:SF7">
    <property type="entry name" value="ACTIVATOR OF BASAL TRANSCRIPTION 1"/>
    <property type="match status" value="1"/>
</dbReference>
<keyword evidence="5" id="KW-0539">Nucleus</keyword>
<organism evidence="8 9">
    <name type="scientific">Daphnia galeata</name>
    <dbReference type="NCBI Taxonomy" id="27404"/>
    <lineage>
        <taxon>Eukaryota</taxon>
        <taxon>Metazoa</taxon>
        <taxon>Ecdysozoa</taxon>
        <taxon>Arthropoda</taxon>
        <taxon>Crustacea</taxon>
        <taxon>Branchiopoda</taxon>
        <taxon>Diplostraca</taxon>
        <taxon>Cladocera</taxon>
        <taxon>Anomopoda</taxon>
        <taxon>Daphniidae</taxon>
        <taxon>Daphnia</taxon>
    </lineage>
</organism>
<accession>A0A8J2S689</accession>
<comment type="subcellular location">
    <subcellularLocation>
        <location evidence="1">Nucleus</location>
        <location evidence="1">Nucleolus</location>
    </subcellularLocation>
</comment>
<dbReference type="InterPro" id="IPR039119">
    <property type="entry name" value="ABT1/Esf2"/>
</dbReference>
<gene>
    <name evidence="8" type="ORF">DGAL_LOCUS14998</name>
</gene>
<evidence type="ECO:0000313" key="9">
    <source>
        <dbReference type="Proteomes" id="UP000789390"/>
    </source>
</evidence>
<evidence type="ECO:0000259" key="7">
    <source>
        <dbReference type="SMART" id="SM00360"/>
    </source>
</evidence>
<proteinExistence type="inferred from homology"/>
<dbReference type="GO" id="GO:0000480">
    <property type="term" value="P:endonucleolytic cleavage in 5'-ETS of tricistronic rRNA transcript (SSU-rRNA, 5.8S rRNA, LSU-rRNA)"/>
    <property type="evidence" value="ECO:0007669"/>
    <property type="project" value="TreeGrafter"/>
</dbReference>
<dbReference type="Gene3D" id="3.30.70.330">
    <property type="match status" value="1"/>
</dbReference>
<dbReference type="PANTHER" id="PTHR12311">
    <property type="entry name" value="ACTIVATOR OF BASAL TRANSCRIPTION 1"/>
    <property type="match status" value="1"/>
</dbReference>
<dbReference type="InterPro" id="IPR034353">
    <property type="entry name" value="ABT1/ESF2_RRM"/>
</dbReference>
<evidence type="ECO:0000256" key="2">
    <source>
        <dbReference type="ARBA" id="ARBA00005819"/>
    </source>
</evidence>
<evidence type="ECO:0000256" key="6">
    <source>
        <dbReference type="SAM" id="MobiDB-lite"/>
    </source>
</evidence>
<comment type="caution">
    <text evidence="8">The sequence shown here is derived from an EMBL/GenBank/DDBJ whole genome shotgun (WGS) entry which is preliminary data.</text>
</comment>
<dbReference type="GO" id="GO:0005730">
    <property type="term" value="C:nucleolus"/>
    <property type="evidence" value="ECO:0007669"/>
    <property type="project" value="UniProtKB-SubCell"/>
</dbReference>
<dbReference type="GO" id="GO:0003723">
    <property type="term" value="F:RNA binding"/>
    <property type="evidence" value="ECO:0007669"/>
    <property type="project" value="UniProtKB-KW"/>
</dbReference>
<dbReference type="EMBL" id="CAKKLH010000314">
    <property type="protein sequence ID" value="CAH0111356.1"/>
    <property type="molecule type" value="Genomic_DNA"/>
</dbReference>
<reference evidence="8" key="1">
    <citation type="submission" date="2021-11" db="EMBL/GenBank/DDBJ databases">
        <authorList>
            <person name="Schell T."/>
        </authorList>
    </citation>
    <scope>NUCLEOTIDE SEQUENCE</scope>
    <source>
        <strain evidence="8">M5</strain>
    </source>
</reference>
<dbReference type="SUPFAM" id="SSF54928">
    <property type="entry name" value="RNA-binding domain, RBD"/>
    <property type="match status" value="1"/>
</dbReference>
<dbReference type="CDD" id="cd12263">
    <property type="entry name" value="RRM_ABT1_like"/>
    <property type="match status" value="1"/>
</dbReference>
<dbReference type="InterPro" id="IPR035979">
    <property type="entry name" value="RBD_domain_sf"/>
</dbReference>
<dbReference type="InterPro" id="IPR000504">
    <property type="entry name" value="RRM_dom"/>
</dbReference>